<dbReference type="Gene3D" id="3.30.420.10">
    <property type="entry name" value="Ribonuclease H-like superfamily/Ribonuclease H"/>
    <property type="match status" value="1"/>
</dbReference>
<dbReference type="InterPro" id="IPR053151">
    <property type="entry name" value="RNase_H-like"/>
</dbReference>
<dbReference type="SUPFAM" id="SSF53098">
    <property type="entry name" value="Ribonuclease H-like"/>
    <property type="match status" value="1"/>
</dbReference>
<dbReference type="Proteomes" id="UP001459277">
    <property type="component" value="Unassembled WGS sequence"/>
</dbReference>
<dbReference type="AlphaFoldDB" id="A0AAW2BCR4"/>
<sequence length="295" mass="33073">MENAKVAVLIDGSTRQWNEELIDGIFASDEAAIIKKIPLGRIASEDILIWPHSSNGRYSCKYTKKVRNLLWRTCRDAMPTKANLVRRKIIEDPLYDRYHEAHETPLHALWLCKEIDIVWEDSELWAYQRQLQVWLNHTATALHQIPHRAREWHTEFTACQATQPARTNSLGRTRRFWTAPPSDLVKINFDGAVFSGENKSSIGVVIRDCSGSVLASCSKKISHALMGSGAEALAAVTVLSFATKLGVNKAILEGDSMEVIQALTQTESTLSSIGPWTDDSKVLATDFVQLQYSHV</sequence>
<dbReference type="EMBL" id="JAZDWU010000012">
    <property type="protein sequence ID" value="KAK9983318.1"/>
    <property type="molecule type" value="Genomic_DNA"/>
</dbReference>
<reference evidence="2 3" key="1">
    <citation type="submission" date="2024-01" db="EMBL/GenBank/DDBJ databases">
        <title>A telomere-to-telomere, gap-free genome of sweet tea (Lithocarpus litseifolius).</title>
        <authorList>
            <person name="Zhou J."/>
        </authorList>
    </citation>
    <scope>NUCLEOTIDE SEQUENCE [LARGE SCALE GENOMIC DNA]</scope>
    <source>
        <strain evidence="2">Zhou-2022a</strain>
        <tissue evidence="2">Leaf</tissue>
    </source>
</reference>
<name>A0AAW2BCR4_9ROSI</name>
<evidence type="ECO:0000259" key="1">
    <source>
        <dbReference type="Pfam" id="PF13456"/>
    </source>
</evidence>
<keyword evidence="3" id="KW-1185">Reference proteome</keyword>
<dbReference type="InterPro" id="IPR036397">
    <property type="entry name" value="RNaseH_sf"/>
</dbReference>
<protein>
    <recommendedName>
        <fullName evidence="1">RNase H type-1 domain-containing protein</fullName>
    </recommendedName>
</protein>
<evidence type="ECO:0000313" key="2">
    <source>
        <dbReference type="EMBL" id="KAK9983318.1"/>
    </source>
</evidence>
<accession>A0AAW2BCR4</accession>
<comment type="caution">
    <text evidence="2">The sequence shown here is derived from an EMBL/GenBank/DDBJ whole genome shotgun (WGS) entry which is preliminary data.</text>
</comment>
<dbReference type="GO" id="GO:0003676">
    <property type="term" value="F:nucleic acid binding"/>
    <property type="evidence" value="ECO:0007669"/>
    <property type="project" value="InterPro"/>
</dbReference>
<proteinExistence type="predicted"/>
<feature type="domain" description="RNase H type-1" evidence="1">
    <location>
        <begin position="188"/>
        <end position="295"/>
    </location>
</feature>
<evidence type="ECO:0000313" key="3">
    <source>
        <dbReference type="Proteomes" id="UP001459277"/>
    </source>
</evidence>
<dbReference type="PANTHER" id="PTHR47723:SF21">
    <property type="entry name" value="POLYNUCLEOTIDYL TRANSFERASE, RIBONUCLEASE H-LIKE SUPERFAMILY PROTEIN"/>
    <property type="match status" value="1"/>
</dbReference>
<dbReference type="InterPro" id="IPR012337">
    <property type="entry name" value="RNaseH-like_sf"/>
</dbReference>
<dbReference type="Pfam" id="PF13456">
    <property type="entry name" value="RVT_3"/>
    <property type="match status" value="1"/>
</dbReference>
<dbReference type="PANTHER" id="PTHR47723">
    <property type="entry name" value="OS05G0353850 PROTEIN"/>
    <property type="match status" value="1"/>
</dbReference>
<dbReference type="InterPro" id="IPR002156">
    <property type="entry name" value="RNaseH_domain"/>
</dbReference>
<dbReference type="InterPro" id="IPR044730">
    <property type="entry name" value="RNase_H-like_dom_plant"/>
</dbReference>
<gene>
    <name evidence="2" type="ORF">SO802_032843</name>
</gene>
<dbReference type="CDD" id="cd06222">
    <property type="entry name" value="RNase_H_like"/>
    <property type="match status" value="1"/>
</dbReference>
<dbReference type="GO" id="GO:0004523">
    <property type="term" value="F:RNA-DNA hybrid ribonuclease activity"/>
    <property type="evidence" value="ECO:0007669"/>
    <property type="project" value="InterPro"/>
</dbReference>
<organism evidence="2 3">
    <name type="scientific">Lithocarpus litseifolius</name>
    <dbReference type="NCBI Taxonomy" id="425828"/>
    <lineage>
        <taxon>Eukaryota</taxon>
        <taxon>Viridiplantae</taxon>
        <taxon>Streptophyta</taxon>
        <taxon>Embryophyta</taxon>
        <taxon>Tracheophyta</taxon>
        <taxon>Spermatophyta</taxon>
        <taxon>Magnoliopsida</taxon>
        <taxon>eudicotyledons</taxon>
        <taxon>Gunneridae</taxon>
        <taxon>Pentapetalae</taxon>
        <taxon>rosids</taxon>
        <taxon>fabids</taxon>
        <taxon>Fagales</taxon>
        <taxon>Fagaceae</taxon>
        <taxon>Lithocarpus</taxon>
    </lineage>
</organism>